<reference evidence="2 3" key="1">
    <citation type="submission" date="2014-04" db="EMBL/GenBank/DDBJ databases">
        <authorList>
            <consortium name="DOE Joint Genome Institute"/>
            <person name="Kuo A."/>
            <person name="Kohler A."/>
            <person name="Nagy L.G."/>
            <person name="Floudas D."/>
            <person name="Copeland A."/>
            <person name="Barry K.W."/>
            <person name="Cichocki N."/>
            <person name="Veneault-Fourrey C."/>
            <person name="LaButti K."/>
            <person name="Lindquist E.A."/>
            <person name="Lipzen A."/>
            <person name="Lundell T."/>
            <person name="Morin E."/>
            <person name="Murat C."/>
            <person name="Sun H."/>
            <person name="Tunlid A."/>
            <person name="Henrissat B."/>
            <person name="Grigoriev I.V."/>
            <person name="Hibbett D.S."/>
            <person name="Martin F."/>
            <person name="Nordberg H.P."/>
            <person name="Cantor M.N."/>
            <person name="Hua S.X."/>
        </authorList>
    </citation>
    <scope>NUCLEOTIDE SEQUENCE [LARGE SCALE GENOMIC DNA]</scope>
    <source>
        <strain evidence="2 3">Foug A</strain>
    </source>
</reference>
<feature type="region of interest" description="Disordered" evidence="1">
    <location>
        <begin position="1"/>
        <end position="23"/>
    </location>
</feature>
<dbReference type="OrthoDB" id="2691352at2759"/>
<protein>
    <submittedName>
        <fullName evidence="2">Uncharacterized protein</fullName>
    </submittedName>
</protein>
<accession>A0A0C3DHH0</accession>
<dbReference type="Proteomes" id="UP000053989">
    <property type="component" value="Unassembled WGS sequence"/>
</dbReference>
<dbReference type="EMBL" id="KN822127">
    <property type="protein sequence ID" value="KIM55794.1"/>
    <property type="molecule type" value="Genomic_DNA"/>
</dbReference>
<organism evidence="2 3">
    <name type="scientific">Scleroderma citrinum Foug A</name>
    <dbReference type="NCBI Taxonomy" id="1036808"/>
    <lineage>
        <taxon>Eukaryota</taxon>
        <taxon>Fungi</taxon>
        <taxon>Dikarya</taxon>
        <taxon>Basidiomycota</taxon>
        <taxon>Agaricomycotina</taxon>
        <taxon>Agaricomycetes</taxon>
        <taxon>Agaricomycetidae</taxon>
        <taxon>Boletales</taxon>
        <taxon>Sclerodermatineae</taxon>
        <taxon>Sclerodermataceae</taxon>
        <taxon>Scleroderma</taxon>
    </lineage>
</organism>
<dbReference type="InParanoid" id="A0A0C3DHH0"/>
<name>A0A0C3DHH0_9AGAM</name>
<sequence>MADLPTHLHPQTWRPRPRAVRRVGQKNVPDEAFNLRRRVYPLDSDVSMAEPMASVSPASGKLLAAEEGHISVSSGDGEMVLDPPVGEHPGEPHLGQARPPLPHHQYELPLSRDQDQPMHGPLPDRIYSRDARFGHEGILFHLPSINSGWYDPLGRGPEVHYGPYHPHPQFILPPPFGSHQYANYANDPMIHLQPGVLGHGHYVNALPPFHGPHAVEYVNPSGSHEPSAYRPAHHYNPMLSNAGVGLSTQENAKRSATVPEVVSDPSDLPAGYTTDTSGL</sequence>
<evidence type="ECO:0000313" key="2">
    <source>
        <dbReference type="EMBL" id="KIM55794.1"/>
    </source>
</evidence>
<dbReference type="AlphaFoldDB" id="A0A0C3DHH0"/>
<evidence type="ECO:0000313" key="3">
    <source>
        <dbReference type="Proteomes" id="UP000053989"/>
    </source>
</evidence>
<dbReference type="HOGENOM" id="CLU_1185424_0_0_1"/>
<reference evidence="3" key="2">
    <citation type="submission" date="2015-01" db="EMBL/GenBank/DDBJ databases">
        <title>Evolutionary Origins and Diversification of the Mycorrhizal Mutualists.</title>
        <authorList>
            <consortium name="DOE Joint Genome Institute"/>
            <consortium name="Mycorrhizal Genomics Consortium"/>
            <person name="Kohler A."/>
            <person name="Kuo A."/>
            <person name="Nagy L.G."/>
            <person name="Floudas D."/>
            <person name="Copeland A."/>
            <person name="Barry K.W."/>
            <person name="Cichocki N."/>
            <person name="Veneault-Fourrey C."/>
            <person name="LaButti K."/>
            <person name="Lindquist E.A."/>
            <person name="Lipzen A."/>
            <person name="Lundell T."/>
            <person name="Morin E."/>
            <person name="Murat C."/>
            <person name="Riley R."/>
            <person name="Ohm R."/>
            <person name="Sun H."/>
            <person name="Tunlid A."/>
            <person name="Henrissat B."/>
            <person name="Grigoriev I.V."/>
            <person name="Hibbett D.S."/>
            <person name="Martin F."/>
        </authorList>
    </citation>
    <scope>NUCLEOTIDE SEQUENCE [LARGE SCALE GENOMIC DNA]</scope>
    <source>
        <strain evidence="3">Foug A</strain>
    </source>
</reference>
<feature type="region of interest" description="Disordered" evidence="1">
    <location>
        <begin position="248"/>
        <end position="279"/>
    </location>
</feature>
<keyword evidence="3" id="KW-1185">Reference proteome</keyword>
<feature type="region of interest" description="Disordered" evidence="1">
    <location>
        <begin position="86"/>
        <end position="118"/>
    </location>
</feature>
<feature type="compositionally biased region" description="Basic and acidic residues" evidence="1">
    <location>
        <begin position="104"/>
        <end position="116"/>
    </location>
</feature>
<proteinExistence type="predicted"/>
<gene>
    <name evidence="2" type="ORF">SCLCIDRAFT_30055</name>
</gene>
<evidence type="ECO:0000256" key="1">
    <source>
        <dbReference type="SAM" id="MobiDB-lite"/>
    </source>
</evidence>